<dbReference type="InterPro" id="IPR036396">
    <property type="entry name" value="Cyt_P450_sf"/>
</dbReference>
<dbReference type="InterPro" id="IPR003097">
    <property type="entry name" value="CysJ-like_FAD-binding"/>
</dbReference>
<protein>
    <recommendedName>
        <fullName evidence="12">NADPH--hemoprotein reductase</fullName>
        <ecNumber evidence="12">1.6.2.4</ecNumber>
    </recommendedName>
</protein>
<dbReference type="PANTHER" id="PTHR19384">
    <property type="entry name" value="NITRIC OXIDE SYNTHASE-RELATED"/>
    <property type="match status" value="1"/>
</dbReference>
<reference evidence="14 15" key="1">
    <citation type="submission" date="2016-07" db="EMBL/GenBank/DDBJ databases">
        <title>Pervasive Adenine N6-methylation of Active Genes in Fungi.</title>
        <authorList>
            <consortium name="DOE Joint Genome Institute"/>
            <person name="Mondo S.J."/>
            <person name="Dannebaum R.O."/>
            <person name="Kuo R.C."/>
            <person name="Labutti K."/>
            <person name="Haridas S."/>
            <person name="Kuo A."/>
            <person name="Salamov A."/>
            <person name="Ahrendt S.R."/>
            <person name="Lipzen A."/>
            <person name="Sullivan W."/>
            <person name="Andreopoulos W.B."/>
            <person name="Clum A."/>
            <person name="Lindquist E."/>
            <person name="Daum C."/>
            <person name="Ramamoorthy G.K."/>
            <person name="Gryganskyi A."/>
            <person name="Culley D."/>
            <person name="Magnuson J.K."/>
            <person name="James T.Y."/>
            <person name="O'Malley M.A."/>
            <person name="Stajich J.E."/>
            <person name="Spatafora J.W."/>
            <person name="Visel A."/>
            <person name="Grigoriev I.V."/>
        </authorList>
    </citation>
    <scope>NUCLEOTIDE SEQUENCE [LARGE SCALE GENOMIC DNA]</scope>
    <source>
        <strain evidence="14 15">ATCC 12442</strain>
    </source>
</reference>
<evidence type="ECO:0000256" key="12">
    <source>
        <dbReference type="ARBA" id="ARBA00023797"/>
    </source>
</evidence>
<accession>A0A1Y1VXS5</accession>
<name>A0A1Y1VXS5_9FUNG</name>
<evidence type="ECO:0000256" key="11">
    <source>
        <dbReference type="ARBA" id="ARBA00023004"/>
    </source>
</evidence>
<dbReference type="SUPFAM" id="SSF48264">
    <property type="entry name" value="Cytochrome P450"/>
    <property type="match status" value="1"/>
</dbReference>
<keyword evidence="11" id="KW-0408">Iron</keyword>
<dbReference type="GO" id="GO:0016705">
    <property type="term" value="F:oxidoreductase activity, acting on paired donors, with incorporation or reduction of molecular oxygen"/>
    <property type="evidence" value="ECO:0007669"/>
    <property type="project" value="InterPro"/>
</dbReference>
<dbReference type="STRING" id="61395.A0A1Y1VXS5"/>
<sequence>MTTAEYPDAAVDSGAMVCPAMHGRAEEVTAFVVVVEQGKSVEEGVIVSFGSNSSMKQLRQSVAAKLKIADADGITLLSSQEGSEAAYVQTASVRRAIPYIKGYPVVGIVPMIIRDTRECLSAPFYVFSTHVVATRDPAYFYKKVQFPFSEVRQVGGTGLFTTGTPTAYAAFSVSAMKIYNEEMVQVALDHQQSRCRSMQPTSLLTFMTLATNITFQTIGKVGFGYDFKLLESKDAPMSPFLIGMNYCLGQVKTRITRTAYWKHLPLASNYRFDAEMQGMKDTVRQVIEERRKSLDATNMKKDLLGFMLNAAPQMRMATCETSANTLGWCLYLLDKHPKVQDAVLQEIVDLGIKPGVRPEAKQLNRLKYLTQVIKETLRLFPPVNNIDKYCEQDCVLPGGHLIEAGTIIRLHAWSIHRNHRIYRDADKFDPDRFNEQNIKDIPSGAWIPFSSGQRACIGQSLALMELRAVLAIVLCKYKFSTVGNKTIDYDPSAITTRPLDLFMTVAQRTEYPEPRTDTSAELAVGLDASSLDVGKLSAAAIAGGDLPNVTVAFGSNMGASEDYAVQMTEQLQKMGFPQVTLTTLDDWDVAAAAPLRTDVLDGVDYLVFGTGNSMWRTFQNFGDSNEDLEEDYMQWSLRTCAMLAAKYRSSSEGYAEAVAVPKSLPFNITLVDSTAAAPFRIASENATIKANQELQDSSGIQYQTGDHLNVYPVNKPGVVREVSAVLDVDLASVVELEQTSDSSRFSRSAAAAMQRAPCSVSDALQYVCDWKEAPSRELVVALGEVAGDDPAYDVLRKAADDVNTLGKQSPGWSGFISQTRTVPFGSILHFVSAMTPRRYSIASCQPVVGNEVHLSVAIVDDIVNGRSYSGLATEYLALLEPGSRVSVSHRPAQADFHLPSPPGVPVLFVGAGTGVAPFRGFLQEMKQAGTGDATLYFGCRSPEYDYLYKDELEQYMQSGTLAKLQPAFSRVGSERKYVQHHISADGAKIWDLLDSQKAHVYVCGSASKLAKDVVNTMLDIFQTHGHLSSDDASKYLADLVAAGRYVEDVW</sequence>
<evidence type="ECO:0000256" key="8">
    <source>
        <dbReference type="ARBA" id="ARBA00022827"/>
    </source>
</evidence>
<dbReference type="InterPro" id="IPR017972">
    <property type="entry name" value="Cyt_P450_CS"/>
</dbReference>
<evidence type="ECO:0000256" key="3">
    <source>
        <dbReference type="ARBA" id="ARBA00010018"/>
    </source>
</evidence>
<dbReference type="GO" id="GO:0005506">
    <property type="term" value="F:iron ion binding"/>
    <property type="evidence" value="ECO:0007669"/>
    <property type="project" value="InterPro"/>
</dbReference>
<dbReference type="SUPFAM" id="SSF63380">
    <property type="entry name" value="Riboflavin synthase domain-like"/>
    <property type="match status" value="1"/>
</dbReference>
<dbReference type="Pfam" id="PF00067">
    <property type="entry name" value="p450"/>
    <property type="match status" value="1"/>
</dbReference>
<gene>
    <name evidence="14" type="ORF">DL89DRAFT_325296</name>
</gene>
<evidence type="ECO:0000259" key="13">
    <source>
        <dbReference type="PROSITE" id="PS51384"/>
    </source>
</evidence>
<dbReference type="EMBL" id="MCFD01000018">
    <property type="protein sequence ID" value="ORX66079.1"/>
    <property type="molecule type" value="Genomic_DNA"/>
</dbReference>
<dbReference type="GO" id="GO:0050660">
    <property type="term" value="F:flavin adenine dinucleotide binding"/>
    <property type="evidence" value="ECO:0007669"/>
    <property type="project" value="TreeGrafter"/>
</dbReference>
<keyword evidence="8" id="KW-0274">FAD</keyword>
<evidence type="ECO:0000256" key="4">
    <source>
        <dbReference type="ARBA" id="ARBA00022448"/>
    </source>
</evidence>
<keyword evidence="15" id="KW-1185">Reference proteome</keyword>
<dbReference type="Gene3D" id="3.40.50.80">
    <property type="entry name" value="Nucleotide-binding domain of ferredoxin-NADP reductase (FNR) module"/>
    <property type="match status" value="1"/>
</dbReference>
<dbReference type="InterPro" id="IPR017927">
    <property type="entry name" value="FAD-bd_FR_type"/>
</dbReference>
<dbReference type="GO" id="GO:0020037">
    <property type="term" value="F:heme binding"/>
    <property type="evidence" value="ECO:0007669"/>
    <property type="project" value="InterPro"/>
</dbReference>
<dbReference type="RefSeq" id="XP_040740130.1">
    <property type="nucleotide sequence ID" value="XM_040891517.1"/>
</dbReference>
<dbReference type="SUPFAM" id="SSF52343">
    <property type="entry name" value="Ferredoxin reductase-like, C-terminal NADP-linked domain"/>
    <property type="match status" value="1"/>
</dbReference>
<keyword evidence="7" id="KW-0479">Metal-binding</keyword>
<dbReference type="InterPro" id="IPR001709">
    <property type="entry name" value="Flavoprot_Pyr_Nucl_cyt_Rdtase"/>
</dbReference>
<dbReference type="InterPro" id="IPR029039">
    <property type="entry name" value="Flavoprotein-like_sf"/>
</dbReference>
<proteinExistence type="inferred from homology"/>
<evidence type="ECO:0000256" key="9">
    <source>
        <dbReference type="ARBA" id="ARBA00022857"/>
    </source>
</evidence>
<dbReference type="PROSITE" id="PS00086">
    <property type="entry name" value="CYTOCHROME_P450"/>
    <property type="match status" value="1"/>
</dbReference>
<comment type="cofactor">
    <cofactor evidence="1">
        <name>FMN</name>
        <dbReference type="ChEBI" id="CHEBI:58210"/>
    </cofactor>
</comment>
<dbReference type="Gene3D" id="2.40.30.10">
    <property type="entry name" value="Translation factors"/>
    <property type="match status" value="1"/>
</dbReference>
<dbReference type="InterPro" id="IPR001433">
    <property type="entry name" value="OxRdtase_FAD/NAD-bd"/>
</dbReference>
<dbReference type="Pfam" id="PF00175">
    <property type="entry name" value="NAD_binding_1"/>
    <property type="match status" value="1"/>
</dbReference>
<evidence type="ECO:0000256" key="2">
    <source>
        <dbReference type="ARBA" id="ARBA00001974"/>
    </source>
</evidence>
<keyword evidence="5" id="KW-0285">Flavoprotein</keyword>
<dbReference type="Proteomes" id="UP000193922">
    <property type="component" value="Unassembled WGS sequence"/>
</dbReference>
<evidence type="ECO:0000313" key="14">
    <source>
        <dbReference type="EMBL" id="ORX66079.1"/>
    </source>
</evidence>
<evidence type="ECO:0000256" key="5">
    <source>
        <dbReference type="ARBA" id="ARBA00022630"/>
    </source>
</evidence>
<dbReference type="GeneID" id="63808165"/>
<dbReference type="Gene3D" id="1.10.630.10">
    <property type="entry name" value="Cytochrome P450"/>
    <property type="match status" value="1"/>
</dbReference>
<dbReference type="Gene3D" id="1.20.990.10">
    <property type="entry name" value="NADPH-cytochrome p450 Reductase, Chain A, domain 3"/>
    <property type="match status" value="1"/>
</dbReference>
<dbReference type="PRINTS" id="PR00371">
    <property type="entry name" value="FPNCR"/>
</dbReference>
<dbReference type="InterPro" id="IPR023173">
    <property type="entry name" value="NADPH_Cyt_P450_Rdtase_alpha"/>
</dbReference>
<dbReference type="GO" id="GO:0005829">
    <property type="term" value="C:cytosol"/>
    <property type="evidence" value="ECO:0007669"/>
    <property type="project" value="TreeGrafter"/>
</dbReference>
<keyword evidence="10" id="KW-0560">Oxidoreductase</keyword>
<evidence type="ECO:0000313" key="15">
    <source>
        <dbReference type="Proteomes" id="UP000193922"/>
    </source>
</evidence>
<dbReference type="InterPro" id="IPR001128">
    <property type="entry name" value="Cyt_P450"/>
</dbReference>
<evidence type="ECO:0000256" key="6">
    <source>
        <dbReference type="ARBA" id="ARBA00022643"/>
    </source>
</evidence>
<dbReference type="OrthoDB" id="1470350at2759"/>
<evidence type="ECO:0000256" key="10">
    <source>
        <dbReference type="ARBA" id="ARBA00023002"/>
    </source>
</evidence>
<dbReference type="PANTHER" id="PTHR19384:SF17">
    <property type="entry name" value="NADPH--CYTOCHROME P450 REDUCTASE"/>
    <property type="match status" value="1"/>
</dbReference>
<comment type="caution">
    <text evidence="14">The sequence shown here is derived from an EMBL/GenBank/DDBJ whole genome shotgun (WGS) entry which is preliminary data.</text>
</comment>
<dbReference type="InterPro" id="IPR017938">
    <property type="entry name" value="Riboflavin_synthase-like_b-brl"/>
</dbReference>
<organism evidence="14 15">
    <name type="scientific">Linderina pennispora</name>
    <dbReference type="NCBI Taxonomy" id="61395"/>
    <lineage>
        <taxon>Eukaryota</taxon>
        <taxon>Fungi</taxon>
        <taxon>Fungi incertae sedis</taxon>
        <taxon>Zoopagomycota</taxon>
        <taxon>Kickxellomycotina</taxon>
        <taxon>Kickxellomycetes</taxon>
        <taxon>Kickxellales</taxon>
        <taxon>Kickxellaceae</taxon>
        <taxon>Linderina</taxon>
    </lineage>
</organism>
<evidence type="ECO:0000256" key="7">
    <source>
        <dbReference type="ARBA" id="ARBA00022723"/>
    </source>
</evidence>
<dbReference type="Pfam" id="PF00667">
    <property type="entry name" value="FAD_binding_1"/>
    <property type="match status" value="1"/>
</dbReference>
<comment type="similarity">
    <text evidence="3">In the N-terminal section; belongs to the cytochrome P450 family.</text>
</comment>
<keyword evidence="9" id="KW-0521">NADP</keyword>
<comment type="cofactor">
    <cofactor evidence="2">
        <name>FAD</name>
        <dbReference type="ChEBI" id="CHEBI:57692"/>
    </cofactor>
</comment>
<dbReference type="GO" id="GO:0004497">
    <property type="term" value="F:monooxygenase activity"/>
    <property type="evidence" value="ECO:0007669"/>
    <property type="project" value="InterPro"/>
</dbReference>
<evidence type="ECO:0000256" key="1">
    <source>
        <dbReference type="ARBA" id="ARBA00001917"/>
    </source>
</evidence>
<feature type="domain" description="FAD-binding FR-type" evidence="13">
    <location>
        <begin position="663"/>
        <end position="899"/>
    </location>
</feature>
<dbReference type="PROSITE" id="PS51384">
    <property type="entry name" value="FAD_FR"/>
    <property type="match status" value="1"/>
</dbReference>
<dbReference type="GO" id="GO:0003958">
    <property type="term" value="F:NADPH-hemoprotein reductase activity"/>
    <property type="evidence" value="ECO:0007669"/>
    <property type="project" value="UniProtKB-EC"/>
</dbReference>
<keyword evidence="6" id="KW-0288">FMN</keyword>
<dbReference type="InterPro" id="IPR039261">
    <property type="entry name" value="FNR_nucleotide-bd"/>
</dbReference>
<keyword evidence="4" id="KW-0813">Transport</keyword>
<dbReference type="AlphaFoldDB" id="A0A1Y1VXS5"/>
<dbReference type="GO" id="GO:0010181">
    <property type="term" value="F:FMN binding"/>
    <property type="evidence" value="ECO:0007669"/>
    <property type="project" value="TreeGrafter"/>
</dbReference>
<dbReference type="EC" id="1.6.2.4" evidence="12"/>
<dbReference type="FunFam" id="3.40.50.80:FF:000001">
    <property type="entry name" value="NADPH--cytochrome P450 reductase 1"/>
    <property type="match status" value="1"/>
</dbReference>
<dbReference type="SUPFAM" id="SSF52218">
    <property type="entry name" value="Flavoproteins"/>
    <property type="match status" value="1"/>
</dbReference>